<keyword evidence="10" id="KW-1185">Reference proteome</keyword>
<dbReference type="PROSITE" id="PS00107">
    <property type="entry name" value="PROTEIN_KINASE_ATP"/>
    <property type="match status" value="1"/>
</dbReference>
<dbReference type="GO" id="GO:0005634">
    <property type="term" value="C:nucleus"/>
    <property type="evidence" value="ECO:0007669"/>
    <property type="project" value="TreeGrafter"/>
</dbReference>
<feature type="binding site" evidence="7">
    <location>
        <position position="37"/>
    </location>
    <ligand>
        <name>ATP</name>
        <dbReference type="ChEBI" id="CHEBI:30616"/>
    </ligand>
</feature>
<feature type="compositionally biased region" description="Basic and acidic residues" evidence="8">
    <location>
        <begin position="327"/>
        <end position="370"/>
    </location>
</feature>
<proteinExistence type="predicted"/>
<evidence type="ECO:0000313" key="10">
    <source>
        <dbReference type="Proteomes" id="UP000035681"/>
    </source>
</evidence>
<feature type="domain" description="Protein kinase" evidence="9">
    <location>
        <begin position="8"/>
        <end position="267"/>
    </location>
</feature>
<evidence type="ECO:0000256" key="7">
    <source>
        <dbReference type="PROSITE-ProRule" id="PRU10141"/>
    </source>
</evidence>
<keyword evidence="6 7" id="KW-0067">ATP-binding</keyword>
<accession>A0AAF5DH59</accession>
<evidence type="ECO:0000256" key="2">
    <source>
        <dbReference type="ARBA" id="ARBA00022527"/>
    </source>
</evidence>
<evidence type="ECO:0000313" key="11">
    <source>
        <dbReference type="WBParaSite" id="TCONS_00011225.p1"/>
    </source>
</evidence>
<dbReference type="Gene3D" id="3.30.200.20">
    <property type="entry name" value="Phosphorylase Kinase, domain 1"/>
    <property type="match status" value="1"/>
</dbReference>
<keyword evidence="4 7" id="KW-0547">Nucleotide-binding</keyword>
<dbReference type="Pfam" id="PF00069">
    <property type="entry name" value="Pkinase"/>
    <property type="match status" value="1"/>
</dbReference>
<keyword evidence="3" id="KW-0808">Transferase</keyword>
<dbReference type="GO" id="GO:0004694">
    <property type="term" value="F:eukaryotic translation initiation factor 2alpha kinase activity"/>
    <property type="evidence" value="ECO:0007669"/>
    <property type="project" value="TreeGrafter"/>
</dbReference>
<feature type="region of interest" description="Disordered" evidence="8">
    <location>
        <begin position="327"/>
        <end position="383"/>
    </location>
</feature>
<evidence type="ECO:0000256" key="8">
    <source>
        <dbReference type="SAM" id="MobiDB-lite"/>
    </source>
</evidence>
<organism evidence="10 11">
    <name type="scientific">Strongyloides stercoralis</name>
    <name type="common">Threadworm</name>
    <dbReference type="NCBI Taxonomy" id="6248"/>
    <lineage>
        <taxon>Eukaryota</taxon>
        <taxon>Metazoa</taxon>
        <taxon>Ecdysozoa</taxon>
        <taxon>Nematoda</taxon>
        <taxon>Chromadorea</taxon>
        <taxon>Rhabditida</taxon>
        <taxon>Tylenchina</taxon>
        <taxon>Panagrolaimomorpha</taxon>
        <taxon>Strongyloidoidea</taxon>
        <taxon>Strongyloididae</taxon>
        <taxon>Strongyloides</taxon>
    </lineage>
</organism>
<dbReference type="InterPro" id="IPR050339">
    <property type="entry name" value="CC_SR_Kinase"/>
</dbReference>
<evidence type="ECO:0000256" key="4">
    <source>
        <dbReference type="ARBA" id="ARBA00022741"/>
    </source>
</evidence>
<dbReference type="SMART" id="SM00220">
    <property type="entry name" value="S_TKc"/>
    <property type="match status" value="1"/>
</dbReference>
<dbReference type="CDD" id="cd00180">
    <property type="entry name" value="PKc"/>
    <property type="match status" value="1"/>
</dbReference>
<reference evidence="11" key="1">
    <citation type="submission" date="2024-02" db="UniProtKB">
        <authorList>
            <consortium name="WormBaseParasite"/>
        </authorList>
    </citation>
    <scope>IDENTIFICATION</scope>
</reference>
<dbReference type="GO" id="GO:0005524">
    <property type="term" value="F:ATP binding"/>
    <property type="evidence" value="ECO:0007669"/>
    <property type="project" value="UniProtKB-UniRule"/>
</dbReference>
<evidence type="ECO:0000256" key="6">
    <source>
        <dbReference type="ARBA" id="ARBA00022840"/>
    </source>
</evidence>
<evidence type="ECO:0000256" key="5">
    <source>
        <dbReference type="ARBA" id="ARBA00022777"/>
    </source>
</evidence>
<name>A0AAF5DH59_STRER</name>
<sequence length="431" mass="51046">LLSFILDFDNQKEIGNGSFGTVWRARSRKNFKYYAVKQQVYEHGQNLEREVNSLKMLNHPCVIKYYDDWIEKRYPRSYIYIQMELMDFSLDTLLKDPKFLISPFNRIGKSFILFQLAAGLAYIHSKKIIHRDIKPANILGYQYKELWKVKISDFGLSTVHERSGKLSMMHTMGNGTPLYCAPEVDMSTRYNEKSDIFSMGIVFYEILRDLRNSFSIFDFRLFIIRQIRMPKHWLEEYPLEREAILKMVQYEPKKRPSISKIYPDMLIYRTWPSPSICSFDYQLTLTQSNSQSLELGTLSSPAARMLLFSYVLWAVLIPPLGPVPQPHREATLESDWGKEEGRESEGRRGKKNEEKRENREKREEEEEKKGEKRRRNAKRRKHVKYQVEESRSASRFQIVLKLMIVNRLYFIFRLPYKIGIIASLCLCSICQ</sequence>
<dbReference type="PROSITE" id="PS50011">
    <property type="entry name" value="PROTEIN_KINASE_DOM"/>
    <property type="match status" value="1"/>
</dbReference>
<dbReference type="InterPro" id="IPR011009">
    <property type="entry name" value="Kinase-like_dom_sf"/>
</dbReference>
<dbReference type="SUPFAM" id="SSF56112">
    <property type="entry name" value="Protein kinase-like (PK-like)"/>
    <property type="match status" value="1"/>
</dbReference>
<dbReference type="InterPro" id="IPR000719">
    <property type="entry name" value="Prot_kinase_dom"/>
</dbReference>
<dbReference type="GO" id="GO:0005737">
    <property type="term" value="C:cytoplasm"/>
    <property type="evidence" value="ECO:0007669"/>
    <property type="project" value="TreeGrafter"/>
</dbReference>
<evidence type="ECO:0000259" key="9">
    <source>
        <dbReference type="PROSITE" id="PS50011"/>
    </source>
</evidence>
<dbReference type="EC" id="2.7.11.1" evidence="1"/>
<feature type="compositionally biased region" description="Basic residues" evidence="8">
    <location>
        <begin position="371"/>
        <end position="383"/>
    </location>
</feature>
<dbReference type="PANTHER" id="PTHR11042:SF160">
    <property type="entry name" value="EUKARYOTIC TRANSLATION INITIATION FACTOR 2-ALPHA KINASE 1"/>
    <property type="match status" value="1"/>
</dbReference>
<dbReference type="Proteomes" id="UP000035681">
    <property type="component" value="Unplaced"/>
</dbReference>
<dbReference type="AlphaFoldDB" id="A0AAF5DH59"/>
<dbReference type="InterPro" id="IPR017441">
    <property type="entry name" value="Protein_kinase_ATP_BS"/>
</dbReference>
<dbReference type="Gene3D" id="1.10.510.10">
    <property type="entry name" value="Transferase(Phosphotransferase) domain 1"/>
    <property type="match status" value="1"/>
</dbReference>
<keyword evidence="2" id="KW-0723">Serine/threonine-protein kinase</keyword>
<evidence type="ECO:0000256" key="3">
    <source>
        <dbReference type="ARBA" id="ARBA00022679"/>
    </source>
</evidence>
<evidence type="ECO:0000256" key="1">
    <source>
        <dbReference type="ARBA" id="ARBA00012513"/>
    </source>
</evidence>
<keyword evidence="5" id="KW-0418">Kinase</keyword>
<dbReference type="PANTHER" id="PTHR11042">
    <property type="entry name" value="EUKARYOTIC TRANSLATION INITIATION FACTOR 2-ALPHA KINASE EIF2-ALPHA KINASE -RELATED"/>
    <property type="match status" value="1"/>
</dbReference>
<dbReference type="WBParaSite" id="TCONS_00011225.p1">
    <property type="protein sequence ID" value="TCONS_00011225.p1"/>
    <property type="gene ID" value="XLOC_005437"/>
</dbReference>
<protein>
    <recommendedName>
        <fullName evidence="1">non-specific serine/threonine protein kinase</fullName>
        <ecNumber evidence="1">2.7.11.1</ecNumber>
    </recommendedName>
</protein>